<proteinExistence type="predicted"/>
<evidence type="ECO:0000313" key="5">
    <source>
        <dbReference type="EMBL" id="CEQ40940.1"/>
    </source>
</evidence>
<feature type="repeat" description="WD" evidence="3">
    <location>
        <begin position="214"/>
        <end position="255"/>
    </location>
</feature>
<dbReference type="SUPFAM" id="SSF50998">
    <property type="entry name" value="Quinoprotein alcohol dehydrogenase-like"/>
    <property type="match status" value="1"/>
</dbReference>
<dbReference type="AlphaFoldDB" id="A0A0D6EMT6"/>
<evidence type="ECO:0000256" key="3">
    <source>
        <dbReference type="PROSITE-ProRule" id="PRU00221"/>
    </source>
</evidence>
<dbReference type="InterPro" id="IPR011047">
    <property type="entry name" value="Quinoprotein_ADH-like_sf"/>
</dbReference>
<sequence>MSEQHDVVQRLDQQQEDEQEFLAEDDVLEVEELDQDQDGVMEVESGDEGDEGDDQDGGDEPRDDAMTMLDNGLDDSFVHSSLHEGAVFCLAVHPASSSVAVSGGEDDLAYIFRTDTGAQLAKLSGHSDSVTSVGWNFDGSMVATGGMDGKVRVWRAVGSQPWEERQWEFLTNLEGPDEVNWIDWHPKGNLLLAGGADGTVWLWNLPSGNTLHVLSGHITSVTCGRFTPDGKRILTASEDSTLILWDPREGTPVHKLTAADARFRLESGINTLAINPASTVAVLGGAEGGLRAVNLVQGTVLAQMEGHEEGASVEMVAFNEVPRTGGAAAVQVIVSVGTDGRVCTWEASGFKLRSTGTHEDAVTSLAFSPNTPTFLTGSADKTLKLWDYRTGQCVKTLLGNRDIVHAVSVSGDGKVVVSGSEDGAVRTFRPDEEKPDPMEE</sequence>
<dbReference type="SMART" id="SM00320">
    <property type="entry name" value="WD40"/>
    <property type="match status" value="8"/>
</dbReference>
<dbReference type="PROSITE" id="PS50294">
    <property type="entry name" value="WD_REPEATS_REGION"/>
    <property type="match status" value="4"/>
</dbReference>
<feature type="compositionally biased region" description="Acidic residues" evidence="4">
    <location>
        <begin position="14"/>
        <end position="58"/>
    </location>
</feature>
<dbReference type="PROSITE" id="PS00678">
    <property type="entry name" value="WD_REPEATS_1"/>
    <property type="match status" value="1"/>
</dbReference>
<gene>
    <name evidence="5" type="primary">SPOSA6832_02622</name>
</gene>
<feature type="repeat" description="WD" evidence="3">
    <location>
        <begin position="182"/>
        <end position="213"/>
    </location>
</feature>
<dbReference type="CDD" id="cd00200">
    <property type="entry name" value="WD40"/>
    <property type="match status" value="1"/>
</dbReference>
<dbReference type="Pfam" id="PF00400">
    <property type="entry name" value="WD40"/>
    <property type="match status" value="6"/>
</dbReference>
<keyword evidence="2" id="KW-0677">Repeat</keyword>
<dbReference type="PRINTS" id="PR00320">
    <property type="entry name" value="GPROTEINBRPT"/>
</dbReference>
<dbReference type="InterPro" id="IPR001680">
    <property type="entry name" value="WD40_rpt"/>
</dbReference>
<reference evidence="6" key="1">
    <citation type="submission" date="2015-02" db="EMBL/GenBank/DDBJ databases">
        <authorList>
            <person name="Gon?alves P."/>
        </authorList>
    </citation>
    <scope>NUCLEOTIDE SEQUENCE [LARGE SCALE GENOMIC DNA]</scope>
</reference>
<dbReference type="PANTHER" id="PTHR19857">
    <property type="entry name" value="MITOCHONDRIAL DIVISION PROTEIN 1-RELATED"/>
    <property type="match status" value="1"/>
</dbReference>
<dbReference type="Proteomes" id="UP000243876">
    <property type="component" value="Unassembled WGS sequence"/>
</dbReference>
<dbReference type="PANTHER" id="PTHR19857:SF8">
    <property type="entry name" value="ANGIO-ASSOCIATED MIGRATORY CELL PROTEIN"/>
    <property type="match status" value="1"/>
</dbReference>
<name>A0A0D6EMT6_SPOSA</name>
<feature type="region of interest" description="Disordered" evidence="4">
    <location>
        <begin position="1"/>
        <end position="67"/>
    </location>
</feature>
<evidence type="ECO:0000256" key="2">
    <source>
        <dbReference type="ARBA" id="ARBA00022737"/>
    </source>
</evidence>
<keyword evidence="6" id="KW-1185">Reference proteome</keyword>
<keyword evidence="1 3" id="KW-0853">WD repeat</keyword>
<dbReference type="OrthoDB" id="10261640at2759"/>
<dbReference type="PROSITE" id="PS50082">
    <property type="entry name" value="WD_REPEATS_2"/>
    <property type="match status" value="5"/>
</dbReference>
<accession>A0A0D6EMT6</accession>
<dbReference type="EMBL" id="CENE01000010">
    <property type="protein sequence ID" value="CEQ40940.1"/>
    <property type="molecule type" value="Genomic_DNA"/>
</dbReference>
<feature type="repeat" description="WD" evidence="3">
    <location>
        <begin position="397"/>
        <end position="428"/>
    </location>
</feature>
<evidence type="ECO:0000313" key="6">
    <source>
        <dbReference type="Proteomes" id="UP000243876"/>
    </source>
</evidence>
<dbReference type="Gene3D" id="2.130.10.10">
    <property type="entry name" value="YVTN repeat-like/Quinoprotein amine dehydrogenase"/>
    <property type="match status" value="1"/>
</dbReference>
<feature type="repeat" description="WD" evidence="3">
    <location>
        <begin position="355"/>
        <end position="396"/>
    </location>
</feature>
<feature type="non-terminal residue" evidence="5">
    <location>
        <position position="1"/>
    </location>
</feature>
<dbReference type="InterPro" id="IPR019775">
    <property type="entry name" value="WD40_repeat_CS"/>
</dbReference>
<evidence type="ECO:0000256" key="4">
    <source>
        <dbReference type="SAM" id="MobiDB-lite"/>
    </source>
</evidence>
<protein>
    <submittedName>
        <fullName evidence="5">SPOSA6832_02622-mRNA-1:cds</fullName>
    </submittedName>
</protein>
<dbReference type="InterPro" id="IPR015943">
    <property type="entry name" value="WD40/YVTN_repeat-like_dom_sf"/>
</dbReference>
<feature type="repeat" description="WD" evidence="3">
    <location>
        <begin position="123"/>
        <end position="154"/>
    </location>
</feature>
<dbReference type="InterPro" id="IPR051179">
    <property type="entry name" value="WD_repeat_multifunction"/>
</dbReference>
<organism evidence="5 6">
    <name type="scientific">Sporidiobolus salmonicolor</name>
    <name type="common">Yeast-like fungus</name>
    <name type="synonym">Sporobolomyces salmonicolor</name>
    <dbReference type="NCBI Taxonomy" id="5005"/>
    <lineage>
        <taxon>Eukaryota</taxon>
        <taxon>Fungi</taxon>
        <taxon>Dikarya</taxon>
        <taxon>Basidiomycota</taxon>
        <taxon>Pucciniomycotina</taxon>
        <taxon>Microbotryomycetes</taxon>
        <taxon>Sporidiobolales</taxon>
        <taxon>Sporidiobolaceae</taxon>
        <taxon>Sporobolomyces</taxon>
    </lineage>
</organism>
<dbReference type="InterPro" id="IPR020472">
    <property type="entry name" value="WD40_PAC1"/>
</dbReference>
<evidence type="ECO:0000256" key="1">
    <source>
        <dbReference type="ARBA" id="ARBA00022574"/>
    </source>
</evidence>